<protein>
    <submittedName>
        <fullName evidence="6">3',5'-cyclic adenosine monophosphate phosphodiesterase CpdA</fullName>
        <ecNumber evidence="6">3.1.4.17</ecNumber>
    </submittedName>
</protein>
<evidence type="ECO:0000256" key="1">
    <source>
        <dbReference type="ARBA" id="ARBA00022723"/>
    </source>
</evidence>
<comment type="similarity">
    <text evidence="4">Belongs to the cyclic nucleotide phosphodiesterase class-III family.</text>
</comment>
<sequence>MTKPTNCTTLLHVTDSHILSSPDATLLGVNTAHYFQKIIKQAFAKHHFDLILLTGDLAQDPCVASYQYIRTALDAYDTPCICLPGNHDAYDIMQQVFNTGSINCRKQVLFNNWQLISLNSQIIGATGGYLSHEELVFLDECLAKYPKHYALLAMHHHCLETQSIWMDTMIVANRQQLFATISRYPQVKAIVHGHIHQTLEAKVGAVQLWGTPSTCFQFKPRAKEFDLDDTSPGYRIIRLYDDGQIESEVVRLAEALAGLQIHTHGY</sequence>
<dbReference type="InterPro" id="IPR004843">
    <property type="entry name" value="Calcineurin-like_PHP"/>
</dbReference>
<dbReference type="PANTHER" id="PTHR42988">
    <property type="entry name" value="PHOSPHOHYDROLASE"/>
    <property type="match status" value="1"/>
</dbReference>
<dbReference type="GO" id="GO:0046872">
    <property type="term" value="F:metal ion binding"/>
    <property type="evidence" value="ECO:0007669"/>
    <property type="project" value="UniProtKB-KW"/>
</dbReference>
<dbReference type="RefSeq" id="WP_087147912.1">
    <property type="nucleotide sequence ID" value="NZ_FUKJ01000357.1"/>
</dbReference>
<dbReference type="EMBL" id="FUKJ01000357">
    <property type="protein sequence ID" value="SJM94692.1"/>
    <property type="molecule type" value="Genomic_DNA"/>
</dbReference>
<evidence type="ECO:0000313" key="6">
    <source>
        <dbReference type="EMBL" id="SJM94692.1"/>
    </source>
</evidence>
<dbReference type="PANTHER" id="PTHR42988:SF2">
    <property type="entry name" value="CYCLIC NUCLEOTIDE PHOSPHODIESTERASE CBUA0032-RELATED"/>
    <property type="match status" value="1"/>
</dbReference>
<evidence type="ECO:0000259" key="5">
    <source>
        <dbReference type="Pfam" id="PF00149"/>
    </source>
</evidence>
<dbReference type="Pfam" id="PF00149">
    <property type="entry name" value="Metallophos"/>
    <property type="match status" value="1"/>
</dbReference>
<dbReference type="SUPFAM" id="SSF56300">
    <property type="entry name" value="Metallo-dependent phosphatases"/>
    <property type="match status" value="1"/>
</dbReference>
<dbReference type="EC" id="3.1.4.17" evidence="6"/>
<dbReference type="NCBIfam" id="NF008359">
    <property type="entry name" value="PRK11148.1"/>
    <property type="match status" value="1"/>
</dbReference>
<keyword evidence="2 6" id="KW-0378">Hydrolase</keyword>
<feature type="domain" description="Calcineurin-like phosphoesterase" evidence="5">
    <location>
        <begin position="9"/>
        <end position="197"/>
    </location>
</feature>
<dbReference type="Gene3D" id="3.60.21.10">
    <property type="match status" value="1"/>
</dbReference>
<organism evidence="6 7">
    <name type="scientific">Crenothrix polyspora</name>
    <dbReference type="NCBI Taxonomy" id="360316"/>
    <lineage>
        <taxon>Bacteria</taxon>
        <taxon>Pseudomonadati</taxon>
        <taxon>Pseudomonadota</taxon>
        <taxon>Gammaproteobacteria</taxon>
        <taxon>Methylococcales</taxon>
        <taxon>Crenotrichaceae</taxon>
        <taxon>Crenothrix</taxon>
    </lineage>
</organism>
<keyword evidence="1" id="KW-0479">Metal-binding</keyword>
<proteinExistence type="inferred from homology"/>
<dbReference type="OrthoDB" id="9784378at2"/>
<gene>
    <name evidence="6" type="primary">cpdA</name>
    <name evidence="6" type="ORF">CRENPOLYSF2_420019</name>
</gene>
<name>A0A1R4HEN5_9GAMM</name>
<evidence type="ECO:0000256" key="4">
    <source>
        <dbReference type="ARBA" id="ARBA00025742"/>
    </source>
</evidence>
<dbReference type="Proteomes" id="UP000195442">
    <property type="component" value="Unassembled WGS sequence"/>
</dbReference>
<evidence type="ECO:0000313" key="7">
    <source>
        <dbReference type="Proteomes" id="UP000195442"/>
    </source>
</evidence>
<keyword evidence="7" id="KW-1185">Reference proteome</keyword>
<evidence type="ECO:0000256" key="2">
    <source>
        <dbReference type="ARBA" id="ARBA00022801"/>
    </source>
</evidence>
<reference evidence="7" key="1">
    <citation type="submission" date="2017-02" db="EMBL/GenBank/DDBJ databases">
        <authorList>
            <person name="Daims H."/>
        </authorList>
    </citation>
    <scope>NUCLEOTIDE SEQUENCE [LARGE SCALE GENOMIC DNA]</scope>
</reference>
<dbReference type="InterPro" id="IPR050884">
    <property type="entry name" value="CNP_phosphodiesterase-III"/>
</dbReference>
<dbReference type="InterPro" id="IPR029052">
    <property type="entry name" value="Metallo-depent_PP-like"/>
</dbReference>
<evidence type="ECO:0000256" key="3">
    <source>
        <dbReference type="ARBA" id="ARBA00023004"/>
    </source>
</evidence>
<dbReference type="AlphaFoldDB" id="A0A1R4HEN5"/>
<accession>A0A1R4HEN5</accession>
<keyword evidence="3" id="KW-0408">Iron</keyword>
<dbReference type="GO" id="GO:0004114">
    <property type="term" value="F:3',5'-cyclic-nucleotide phosphodiesterase activity"/>
    <property type="evidence" value="ECO:0007669"/>
    <property type="project" value="UniProtKB-EC"/>
</dbReference>